<keyword evidence="3" id="KW-1185">Reference proteome</keyword>
<organism evidence="2 3">
    <name type="scientific">Streptosporangium fragile</name>
    <dbReference type="NCBI Taxonomy" id="46186"/>
    <lineage>
        <taxon>Bacteria</taxon>
        <taxon>Bacillati</taxon>
        <taxon>Actinomycetota</taxon>
        <taxon>Actinomycetes</taxon>
        <taxon>Streptosporangiales</taxon>
        <taxon>Streptosporangiaceae</taxon>
        <taxon>Streptosporangium</taxon>
    </lineage>
</organism>
<keyword evidence="1" id="KW-1133">Transmembrane helix</keyword>
<keyword evidence="1" id="KW-0812">Transmembrane</keyword>
<accession>A0ABP6IJI4</accession>
<evidence type="ECO:0000313" key="3">
    <source>
        <dbReference type="Proteomes" id="UP001500831"/>
    </source>
</evidence>
<protein>
    <submittedName>
        <fullName evidence="2">Uncharacterized protein</fullName>
    </submittedName>
</protein>
<comment type="caution">
    <text evidence="2">The sequence shown here is derived from an EMBL/GenBank/DDBJ whole genome shotgun (WGS) entry which is preliminary data.</text>
</comment>
<evidence type="ECO:0000313" key="2">
    <source>
        <dbReference type="EMBL" id="GAA2882632.1"/>
    </source>
</evidence>
<evidence type="ECO:0000256" key="1">
    <source>
        <dbReference type="SAM" id="Phobius"/>
    </source>
</evidence>
<dbReference type="EMBL" id="BAAAVI010000034">
    <property type="protein sequence ID" value="GAA2882632.1"/>
    <property type="molecule type" value="Genomic_DNA"/>
</dbReference>
<reference evidence="3" key="1">
    <citation type="journal article" date="2019" name="Int. J. Syst. Evol. Microbiol.">
        <title>The Global Catalogue of Microorganisms (GCM) 10K type strain sequencing project: providing services to taxonomists for standard genome sequencing and annotation.</title>
        <authorList>
            <consortium name="The Broad Institute Genomics Platform"/>
            <consortium name="The Broad Institute Genome Sequencing Center for Infectious Disease"/>
            <person name="Wu L."/>
            <person name="Ma J."/>
        </authorList>
    </citation>
    <scope>NUCLEOTIDE SEQUENCE [LARGE SCALE GENOMIC DNA]</scope>
    <source>
        <strain evidence="3">JCM 6242</strain>
    </source>
</reference>
<sequence length="295" mass="32086">MVAGRYDIIEEGPPRGPRRWAGIAVLAAILAVPVVVLLASREPGAVPRLPVPVPAPSRADVQETPNVLYPEPRRDGGREILDVVFPDGSRARIDYPADLGLARLGVRPALGGWLDGHPGPHRQLTVPSGGPAGVAQGRPMIRKMTERVTLWHPMSPAEGEVLLFAFDPWYVALRDLKTGMAFEQRMLWARNLRGRVTRSGYLVLTARPPLRLARAGEFRGGEPVGPQLWFGGARETLLVLAPVPGCDVTAIELPVIRERRRFSGEACRDGVYVAASGEQDKVERVIAGVGVRRLP</sequence>
<keyword evidence="1" id="KW-0472">Membrane</keyword>
<dbReference type="Proteomes" id="UP001500831">
    <property type="component" value="Unassembled WGS sequence"/>
</dbReference>
<feature type="transmembrane region" description="Helical" evidence="1">
    <location>
        <begin position="20"/>
        <end position="39"/>
    </location>
</feature>
<gene>
    <name evidence="2" type="ORF">GCM10010517_45770</name>
</gene>
<proteinExistence type="predicted"/>
<dbReference type="RefSeq" id="WP_344975055.1">
    <property type="nucleotide sequence ID" value="NZ_BAAAVI010000034.1"/>
</dbReference>
<name>A0ABP6IJI4_9ACTN</name>